<dbReference type="EMBL" id="BSXS01012930">
    <property type="protein sequence ID" value="GMF03274.1"/>
    <property type="molecule type" value="Genomic_DNA"/>
</dbReference>
<evidence type="ECO:0000313" key="2">
    <source>
        <dbReference type="Proteomes" id="UP001165064"/>
    </source>
</evidence>
<name>A0ACB5U6Q6_AMBMO</name>
<evidence type="ECO:0000313" key="1">
    <source>
        <dbReference type="EMBL" id="GMF03274.1"/>
    </source>
</evidence>
<organism evidence="1 2">
    <name type="scientific">Ambrosiozyma monospora</name>
    <name type="common">Yeast</name>
    <name type="synonym">Endomycopsis monosporus</name>
    <dbReference type="NCBI Taxonomy" id="43982"/>
    <lineage>
        <taxon>Eukaryota</taxon>
        <taxon>Fungi</taxon>
        <taxon>Dikarya</taxon>
        <taxon>Ascomycota</taxon>
        <taxon>Saccharomycotina</taxon>
        <taxon>Pichiomycetes</taxon>
        <taxon>Pichiales</taxon>
        <taxon>Pichiaceae</taxon>
        <taxon>Ambrosiozyma</taxon>
    </lineage>
</organism>
<sequence length="238" mass="27395">MVFRREGTNEAQQIYADKLNNIVFHSDVSYELQPPGVTLLAMLQTDVGGDTQFIDLTTAYERLSPQFRELIDDLQVVHSSFEQAAASTATGNKQRKPPIASIHPLVRYHPVLGTKSLFFNKGFGRRILGLKQEESDNILTFIKNHIESCLDAHIRANWDERTVVLWDNRRLVHTATFDWDNASLRHAFRVTPLAERPVRSKEKYDSWTPEIEKEKLKRLSEALDATPAEYYEKFVSHP</sequence>
<proteinExistence type="predicted"/>
<protein>
    <submittedName>
        <fullName evidence="1">Unnamed protein product</fullName>
    </submittedName>
</protein>
<comment type="caution">
    <text evidence="1">The sequence shown here is derived from an EMBL/GenBank/DDBJ whole genome shotgun (WGS) entry which is preliminary data.</text>
</comment>
<dbReference type="Proteomes" id="UP001165064">
    <property type="component" value="Unassembled WGS sequence"/>
</dbReference>
<gene>
    <name evidence="1" type="ORF">Amon02_001172400</name>
</gene>
<reference evidence="1" key="1">
    <citation type="submission" date="2023-04" db="EMBL/GenBank/DDBJ databases">
        <title>Ambrosiozyma monospora NBRC 10751.</title>
        <authorList>
            <person name="Ichikawa N."/>
            <person name="Sato H."/>
            <person name="Tonouchi N."/>
        </authorList>
    </citation>
    <scope>NUCLEOTIDE SEQUENCE</scope>
    <source>
        <strain evidence="1">NBRC 10751</strain>
    </source>
</reference>
<accession>A0ACB5U6Q6</accession>
<keyword evidence="2" id="KW-1185">Reference proteome</keyword>